<proteinExistence type="predicted"/>
<dbReference type="AlphaFoldDB" id="A0A645DRI6"/>
<evidence type="ECO:0000259" key="1">
    <source>
        <dbReference type="Pfam" id="PF01636"/>
    </source>
</evidence>
<dbReference type="Pfam" id="PF01636">
    <property type="entry name" value="APH"/>
    <property type="match status" value="1"/>
</dbReference>
<organism evidence="2">
    <name type="scientific">bioreactor metagenome</name>
    <dbReference type="NCBI Taxonomy" id="1076179"/>
    <lineage>
        <taxon>unclassified sequences</taxon>
        <taxon>metagenomes</taxon>
        <taxon>ecological metagenomes</taxon>
    </lineage>
</organism>
<name>A0A645DRI6_9ZZZZ</name>
<gene>
    <name evidence="2" type="ORF">SDC9_139045</name>
</gene>
<dbReference type="Gene3D" id="3.90.1200.10">
    <property type="match status" value="1"/>
</dbReference>
<dbReference type="CDD" id="cd05152">
    <property type="entry name" value="MPH2"/>
    <property type="match status" value="1"/>
</dbReference>
<sequence>MPDQFNESLGSALVPLHQINHREAKVAGLTVESADETRSLMKARMEKVKTKFGVSRQLWERWQAWAEDDSYWPQKTGLIHGDLHAGHILIDANKRVTGFIDWTEASVSDTAGDFVAHYRTFGEDALEKLIRYYEKAGGYVWPKMARHVIELAAAYPIAIAEFALKSGIEEYHQMARQALGVCDK</sequence>
<evidence type="ECO:0000313" key="2">
    <source>
        <dbReference type="EMBL" id="MPM91911.1"/>
    </source>
</evidence>
<protein>
    <recommendedName>
        <fullName evidence="1">Aminoglycoside phosphotransferase domain-containing protein</fullName>
    </recommendedName>
</protein>
<accession>A0A645DRI6</accession>
<reference evidence="2" key="1">
    <citation type="submission" date="2019-08" db="EMBL/GenBank/DDBJ databases">
        <authorList>
            <person name="Kucharzyk K."/>
            <person name="Murdoch R.W."/>
            <person name="Higgins S."/>
            <person name="Loffler F."/>
        </authorList>
    </citation>
    <scope>NUCLEOTIDE SEQUENCE</scope>
</reference>
<dbReference type="SUPFAM" id="SSF56112">
    <property type="entry name" value="Protein kinase-like (PK-like)"/>
    <property type="match status" value="1"/>
</dbReference>
<dbReference type="InterPro" id="IPR002575">
    <property type="entry name" value="Aminoglycoside_PTrfase"/>
</dbReference>
<dbReference type="EMBL" id="VSSQ01038910">
    <property type="protein sequence ID" value="MPM91911.1"/>
    <property type="molecule type" value="Genomic_DNA"/>
</dbReference>
<dbReference type="InterPro" id="IPR011009">
    <property type="entry name" value="Kinase-like_dom_sf"/>
</dbReference>
<comment type="caution">
    <text evidence="2">The sequence shown here is derived from an EMBL/GenBank/DDBJ whole genome shotgun (WGS) entry which is preliminary data.</text>
</comment>
<feature type="domain" description="Aminoglycoside phosphotransferase" evidence="1">
    <location>
        <begin position="7"/>
        <end position="145"/>
    </location>
</feature>